<dbReference type="InParanoid" id="A0A6L2PJ52"/>
<dbReference type="SMART" id="SM00512">
    <property type="entry name" value="Skp1"/>
    <property type="match status" value="1"/>
</dbReference>
<evidence type="ECO:0000256" key="2">
    <source>
        <dbReference type="ARBA" id="ARBA00009993"/>
    </source>
</evidence>
<dbReference type="Proteomes" id="UP000502823">
    <property type="component" value="Unassembled WGS sequence"/>
</dbReference>
<proteinExistence type="inferred from homology"/>
<dbReference type="FunFam" id="3.30.710.10:FF:000035">
    <property type="entry name" value="Elongin C transcription elongation factor"/>
    <property type="match status" value="1"/>
</dbReference>
<dbReference type="InterPro" id="IPR001232">
    <property type="entry name" value="SKP1-like"/>
</dbReference>
<dbReference type="InterPro" id="IPR011333">
    <property type="entry name" value="SKP1/BTB/POZ_sf"/>
</dbReference>
<organism evidence="5 6">
    <name type="scientific">Coptotermes formosanus</name>
    <name type="common">Formosan subterranean termite</name>
    <dbReference type="NCBI Taxonomy" id="36987"/>
    <lineage>
        <taxon>Eukaryota</taxon>
        <taxon>Metazoa</taxon>
        <taxon>Ecdysozoa</taxon>
        <taxon>Arthropoda</taxon>
        <taxon>Hexapoda</taxon>
        <taxon>Insecta</taxon>
        <taxon>Pterygota</taxon>
        <taxon>Neoptera</taxon>
        <taxon>Polyneoptera</taxon>
        <taxon>Dictyoptera</taxon>
        <taxon>Blattodea</taxon>
        <taxon>Blattoidea</taxon>
        <taxon>Termitoidae</taxon>
        <taxon>Rhinotermitidae</taxon>
        <taxon>Coptotermes</taxon>
    </lineage>
</organism>
<gene>
    <name evidence="5" type="ORF">Cfor_10526</name>
</gene>
<keyword evidence="4" id="KW-0539">Nucleus</keyword>
<dbReference type="InterPro" id="IPR039948">
    <property type="entry name" value="ELC1"/>
</dbReference>
<protein>
    <recommendedName>
        <fullName evidence="3">Elongin-C</fullName>
    </recommendedName>
</protein>
<evidence type="ECO:0000256" key="4">
    <source>
        <dbReference type="ARBA" id="ARBA00023242"/>
    </source>
</evidence>
<comment type="similarity">
    <text evidence="2">Belongs to the SKP1 family.</text>
</comment>
<name>A0A6L2PJ52_COPFO</name>
<reference evidence="6" key="1">
    <citation type="submission" date="2020-01" db="EMBL/GenBank/DDBJ databases">
        <title>Draft genome sequence of the Termite Coptotermes fromosanus.</title>
        <authorList>
            <person name="Itakura S."/>
            <person name="Yosikawa Y."/>
            <person name="Umezawa K."/>
        </authorList>
    </citation>
    <scope>NUCLEOTIDE SEQUENCE [LARGE SCALE GENOMIC DNA]</scope>
</reference>
<comment type="caution">
    <text evidence="5">The sequence shown here is derived from an EMBL/GenBank/DDBJ whole genome shotgun (WGS) entry which is preliminary data.</text>
</comment>
<keyword evidence="6" id="KW-1185">Reference proteome</keyword>
<evidence type="ECO:0000256" key="3">
    <source>
        <dbReference type="ARBA" id="ARBA00021347"/>
    </source>
</evidence>
<dbReference type="Gene3D" id="3.30.710.10">
    <property type="entry name" value="Potassium Channel Kv1.1, Chain A"/>
    <property type="match status" value="1"/>
</dbReference>
<dbReference type="AlphaFoldDB" id="A0A6L2PJ52"/>
<evidence type="ECO:0000313" key="6">
    <source>
        <dbReference type="Proteomes" id="UP000502823"/>
    </source>
</evidence>
<sequence>MLRKRKREGTHFLETSGGMAEQDKAEENAYGGTEGRDAMYVKFISSDDFEFIIKTKYAFTQKKLKDMVLATPDVTTLQAQLNFPSYVVERVCAYLMYKVHYTNSPTEIPEFPFSREVTFELLTASYYLTD</sequence>
<accession>A0A6L2PJ52</accession>
<dbReference type="EMBL" id="BLKM01010564">
    <property type="protein sequence ID" value="GFG30625.1"/>
    <property type="molecule type" value="Genomic_DNA"/>
</dbReference>
<dbReference type="OrthoDB" id="249087at2759"/>
<dbReference type="SUPFAM" id="SSF54695">
    <property type="entry name" value="POZ domain"/>
    <property type="match status" value="1"/>
</dbReference>
<evidence type="ECO:0000256" key="1">
    <source>
        <dbReference type="ARBA" id="ARBA00004123"/>
    </source>
</evidence>
<evidence type="ECO:0000313" key="5">
    <source>
        <dbReference type="EMBL" id="GFG30625.1"/>
    </source>
</evidence>
<comment type="subcellular location">
    <subcellularLocation>
        <location evidence="1">Nucleus</location>
    </subcellularLocation>
</comment>
<dbReference type="GO" id="GO:0006511">
    <property type="term" value="P:ubiquitin-dependent protein catabolic process"/>
    <property type="evidence" value="ECO:0007669"/>
    <property type="project" value="InterPro"/>
</dbReference>
<dbReference type="GO" id="GO:0005634">
    <property type="term" value="C:nucleus"/>
    <property type="evidence" value="ECO:0007669"/>
    <property type="project" value="UniProtKB-SubCell"/>
</dbReference>
<dbReference type="PANTHER" id="PTHR20648">
    <property type="entry name" value="ELONGIN-C"/>
    <property type="match status" value="1"/>
</dbReference>